<organism evidence="1">
    <name type="scientific">Aspergillus flavus</name>
    <dbReference type="NCBI Taxonomy" id="5059"/>
    <lineage>
        <taxon>Eukaryota</taxon>
        <taxon>Fungi</taxon>
        <taxon>Dikarya</taxon>
        <taxon>Ascomycota</taxon>
        <taxon>Pezizomycotina</taxon>
        <taxon>Eurotiomycetes</taxon>
        <taxon>Eurotiomycetidae</taxon>
        <taxon>Eurotiales</taxon>
        <taxon>Aspergillaceae</taxon>
        <taxon>Aspergillus</taxon>
        <taxon>Aspergillus subgen. Circumdati</taxon>
    </lineage>
</organism>
<gene>
    <name evidence="1" type="ORF">BDV35DRAFT_346533</name>
</gene>
<dbReference type="AlphaFoldDB" id="A0A5N6H560"/>
<proteinExistence type="predicted"/>
<sequence>MASPKSLCISTVTTSACHYEWLPQEIGVRPTHRMRAFCVLSGTPIYGTSSPSSFSSISP</sequence>
<dbReference type="Proteomes" id="UP000325434">
    <property type="component" value="Unassembled WGS sequence"/>
</dbReference>
<dbReference type="PROSITE" id="PS51257">
    <property type="entry name" value="PROKAR_LIPOPROTEIN"/>
    <property type="match status" value="1"/>
</dbReference>
<protein>
    <submittedName>
        <fullName evidence="1">Uncharacterized protein</fullName>
    </submittedName>
</protein>
<reference evidence="1" key="1">
    <citation type="submission" date="2019-04" db="EMBL/GenBank/DDBJ databases">
        <title>Friends and foes A comparative genomics study of 23 Aspergillus species from section Flavi.</title>
        <authorList>
            <consortium name="DOE Joint Genome Institute"/>
            <person name="Kjaerbolling I."/>
            <person name="Vesth T."/>
            <person name="Frisvad J.C."/>
            <person name="Nybo J.L."/>
            <person name="Theobald S."/>
            <person name="Kildgaard S."/>
            <person name="Isbrandt T."/>
            <person name="Kuo A."/>
            <person name="Sato A."/>
            <person name="Lyhne E.K."/>
            <person name="Kogle M.E."/>
            <person name="Wiebenga A."/>
            <person name="Kun R.S."/>
            <person name="Lubbers R.J."/>
            <person name="Makela M.R."/>
            <person name="Barry K."/>
            <person name="Chovatia M."/>
            <person name="Clum A."/>
            <person name="Daum C."/>
            <person name="Haridas S."/>
            <person name="He G."/>
            <person name="LaButti K."/>
            <person name="Lipzen A."/>
            <person name="Mondo S."/>
            <person name="Riley R."/>
            <person name="Salamov A."/>
            <person name="Simmons B.A."/>
            <person name="Magnuson J.K."/>
            <person name="Henrissat B."/>
            <person name="Mortensen U.H."/>
            <person name="Larsen T.O."/>
            <person name="Devries R.P."/>
            <person name="Grigoriev I.V."/>
            <person name="Machida M."/>
            <person name="Baker S.E."/>
            <person name="Andersen M.R."/>
        </authorList>
    </citation>
    <scope>NUCLEOTIDE SEQUENCE [LARGE SCALE GENOMIC DNA]</scope>
    <source>
        <strain evidence="1">CBS 121.62</strain>
    </source>
</reference>
<accession>A0A5N6H560</accession>
<dbReference type="EMBL" id="ML734576">
    <property type="protein sequence ID" value="KAB8248884.1"/>
    <property type="molecule type" value="Genomic_DNA"/>
</dbReference>
<evidence type="ECO:0000313" key="1">
    <source>
        <dbReference type="EMBL" id="KAB8248884.1"/>
    </source>
</evidence>
<name>A0A5N6H560_ASPFL</name>